<accession>A0ABY4SB49</accession>
<organism evidence="3 4">
    <name type="scientific">Aquincola tertiaricarbonis</name>
    <dbReference type="NCBI Taxonomy" id="391953"/>
    <lineage>
        <taxon>Bacteria</taxon>
        <taxon>Pseudomonadati</taxon>
        <taxon>Pseudomonadota</taxon>
        <taxon>Betaproteobacteria</taxon>
        <taxon>Burkholderiales</taxon>
        <taxon>Sphaerotilaceae</taxon>
        <taxon>Aquincola</taxon>
    </lineage>
</organism>
<evidence type="ECO:0000256" key="2">
    <source>
        <dbReference type="SAM" id="SignalP"/>
    </source>
</evidence>
<dbReference type="EMBL" id="CP097636">
    <property type="protein sequence ID" value="URI10582.1"/>
    <property type="molecule type" value="Genomic_DNA"/>
</dbReference>
<evidence type="ECO:0000313" key="4">
    <source>
        <dbReference type="Proteomes" id="UP001056201"/>
    </source>
</evidence>
<keyword evidence="2" id="KW-0732">Signal</keyword>
<sequence>MKPSLPRLLKLSPALCALSLLTATAAESTVYRCGPQGNHYSQLPCQDGRALTLDDARSEAQRSAAERSIQRDQALADRLREERHEREAGYATAGRGPGAIRGVPAEQPSASRLADWQRANATKPKPAKKQKKQKQPSLTSASG</sequence>
<proteinExistence type="predicted"/>
<feature type="compositionally biased region" description="Basic and acidic residues" evidence="1">
    <location>
        <begin position="54"/>
        <end position="88"/>
    </location>
</feature>
<feature type="region of interest" description="Disordered" evidence="1">
    <location>
        <begin position="54"/>
        <end position="143"/>
    </location>
</feature>
<evidence type="ECO:0000256" key="1">
    <source>
        <dbReference type="SAM" id="MobiDB-lite"/>
    </source>
</evidence>
<keyword evidence="4" id="KW-1185">Reference proteome</keyword>
<protein>
    <recommendedName>
        <fullName evidence="5">DUF4124 domain-containing protein</fullName>
    </recommendedName>
</protein>
<dbReference type="Proteomes" id="UP001056201">
    <property type="component" value="Chromosome 2"/>
</dbReference>
<evidence type="ECO:0000313" key="3">
    <source>
        <dbReference type="EMBL" id="URI10582.1"/>
    </source>
</evidence>
<evidence type="ECO:0008006" key="5">
    <source>
        <dbReference type="Google" id="ProtNLM"/>
    </source>
</evidence>
<feature type="signal peptide" evidence="2">
    <location>
        <begin position="1"/>
        <end position="25"/>
    </location>
</feature>
<feature type="compositionally biased region" description="Basic residues" evidence="1">
    <location>
        <begin position="125"/>
        <end position="134"/>
    </location>
</feature>
<gene>
    <name evidence="3" type="ORF">MW290_16405</name>
</gene>
<feature type="chain" id="PRO_5046918777" description="DUF4124 domain-containing protein" evidence="2">
    <location>
        <begin position="26"/>
        <end position="143"/>
    </location>
</feature>
<dbReference type="RefSeq" id="WP_250198788.1">
    <property type="nucleotide sequence ID" value="NZ_CP097636.1"/>
</dbReference>
<reference evidence="3" key="1">
    <citation type="submission" date="2022-05" db="EMBL/GenBank/DDBJ databases">
        <title>An RpoN-dependent PEP-CTERM gene is involved in floc formation of an Aquincola tertiaricarbonis strain.</title>
        <authorList>
            <person name="Qiu D."/>
            <person name="Xia M."/>
        </authorList>
    </citation>
    <scope>NUCLEOTIDE SEQUENCE</scope>
    <source>
        <strain evidence="3">RN12</strain>
    </source>
</reference>
<name>A0ABY4SB49_AQUTE</name>